<keyword evidence="3" id="KW-0934">Plastid</keyword>
<accession>A0A8T0IHP5</accession>
<dbReference type="Pfam" id="PF00534">
    <property type="entry name" value="Glycos_transf_1"/>
    <property type="match status" value="1"/>
</dbReference>
<dbReference type="SUPFAM" id="SSF53756">
    <property type="entry name" value="UDP-Glycosyltransferase/glycogen phosphorylase"/>
    <property type="match status" value="1"/>
</dbReference>
<keyword evidence="6" id="KW-1002">Plastid outer membrane</keyword>
<evidence type="ECO:0000256" key="5">
    <source>
        <dbReference type="ARBA" id="ARBA00022679"/>
    </source>
</evidence>
<evidence type="ECO:0000256" key="8">
    <source>
        <dbReference type="ARBA" id="ARBA00024013"/>
    </source>
</evidence>
<evidence type="ECO:0000313" key="13">
    <source>
        <dbReference type="Proteomes" id="UP000822688"/>
    </source>
</evidence>
<comment type="similarity">
    <text evidence="1">Belongs to the glycosyltransferase group 1 family. Glycosyltransferase 4 subfamily.</text>
</comment>
<dbReference type="GO" id="GO:0046481">
    <property type="term" value="F:digalactosyldiacylglycerol synthase activity"/>
    <property type="evidence" value="ECO:0007669"/>
    <property type="project" value="UniProtKB-EC"/>
</dbReference>
<dbReference type="EC" id="2.4.1.241" evidence="9"/>
<dbReference type="Gene3D" id="3.40.50.2000">
    <property type="entry name" value="Glycogen Phosphorylase B"/>
    <property type="match status" value="1"/>
</dbReference>
<comment type="caution">
    <text evidence="12">The sequence shown here is derived from an EMBL/GenBank/DDBJ whole genome shotgun (WGS) entry which is preliminary data.</text>
</comment>
<dbReference type="GO" id="GO:0019375">
    <property type="term" value="P:galactolipid biosynthetic process"/>
    <property type="evidence" value="ECO:0007669"/>
    <property type="project" value="TreeGrafter"/>
</dbReference>
<evidence type="ECO:0000259" key="11">
    <source>
        <dbReference type="Pfam" id="PF00534"/>
    </source>
</evidence>
<dbReference type="AlphaFoldDB" id="A0A8T0IHP5"/>
<reference evidence="12" key="1">
    <citation type="submission" date="2020-06" db="EMBL/GenBank/DDBJ databases">
        <title>WGS assembly of Ceratodon purpureus strain R40.</title>
        <authorList>
            <person name="Carey S.B."/>
            <person name="Jenkins J."/>
            <person name="Shu S."/>
            <person name="Lovell J.T."/>
            <person name="Sreedasyam A."/>
            <person name="Maumus F."/>
            <person name="Tiley G.P."/>
            <person name="Fernandez-Pozo N."/>
            <person name="Barry K."/>
            <person name="Chen C."/>
            <person name="Wang M."/>
            <person name="Lipzen A."/>
            <person name="Daum C."/>
            <person name="Saski C.A."/>
            <person name="Payton A.C."/>
            <person name="Mcbreen J.C."/>
            <person name="Conrad R.E."/>
            <person name="Kollar L.M."/>
            <person name="Olsson S."/>
            <person name="Huttunen S."/>
            <person name="Landis J.B."/>
            <person name="Wickett N.J."/>
            <person name="Johnson M.G."/>
            <person name="Rensing S.A."/>
            <person name="Grimwood J."/>
            <person name="Schmutz J."/>
            <person name="Mcdaniel S.F."/>
        </authorList>
    </citation>
    <scope>NUCLEOTIDE SEQUENCE</scope>
    <source>
        <strain evidence="12">R40</strain>
    </source>
</reference>
<keyword evidence="7" id="KW-0472">Membrane</keyword>
<keyword evidence="5" id="KW-0808">Transferase</keyword>
<dbReference type="PANTHER" id="PTHR46132:SF1">
    <property type="entry name" value="DIGALACTOSYLDIACYLGLYCEROL SYNTHASE 2, CHLOROPLASTIC"/>
    <property type="match status" value="1"/>
</dbReference>
<dbReference type="Proteomes" id="UP000822688">
    <property type="component" value="Chromosome 3"/>
</dbReference>
<dbReference type="FunFam" id="3.40.50.2000:FF:000067">
    <property type="entry name" value="Digalactosyldiacylglycerol synthase 1, chloroplastic"/>
    <property type="match status" value="1"/>
</dbReference>
<evidence type="ECO:0000256" key="3">
    <source>
        <dbReference type="ARBA" id="ARBA00022640"/>
    </source>
</evidence>
<evidence type="ECO:0000256" key="2">
    <source>
        <dbReference type="ARBA" id="ARBA00022528"/>
    </source>
</evidence>
<sequence length="796" mass="89714">MAPSEGESGAAPAERALSFISKSLTEVQKSTGMDMKLIQSKVESALREKSKSLDANWKESSLANFPAKAKLDVRNPLNLSVDDFDLLKSLKPKLNRSWSDMSMQGRKNELWLVPQVDKAMGFGKSRERGLAKPERERRVVVKAQGARKKIRVSEKWDEPLKKVKRTVEERLRDLESTAASSKTPVEFFENVQRNLKLSKDSGNVDNHGTDVAPLSVAELLESLVRQSEPLLDHLGIKREVTEKLREMVRSSKRNKLQLSSVSAGSKRGLTADKKELTKEDELDLRIASVIQSTGYKHQGGPWTENQTFKQTTEDLRRNIAIVTTASLPWMTGTAVNPLFRAAYLARSGEQNVTLLVPWLCKNDQVHVYPNQMTFESPAEQEIFVRKWVEDRVGFKCDFKIAFYPGKFSTEKRSILAAGDISQFIPDQEADVAVLEEPEHLTWYYHGRRWTDKFQHVVGVVHTNYLEYVKREKNGRLQAFLLRHVNNWVVRCYCNKVLRLSAATQNLPRSSICNVHGVNPQFLSIGKRLAETDSNEPKFSKGAYYLGKMIWGKGYRELVDLLAQNKEVLGNINLDLFGSGEDSDAVKAEAQKYGLALNFHPGRDHADSSLHGYKVFINPSISDVVCTTTAEALAMGKIVVCADHPSNEFFRSFPNCYTYRTPEEFVEKVKLALASEPQPLVPELQHLLSWEAATDRFIDSAELKNLPPRGVRTIKGKKKRRLPIESAKRRTMTLSLVSLPKKMLGSVLDTGLSYAHYFLSGIEIARRAAGALPGTKNIGEEFRKDLVLPPPKIVYGW</sequence>
<evidence type="ECO:0000313" key="12">
    <source>
        <dbReference type="EMBL" id="KAG0583314.1"/>
    </source>
</evidence>
<keyword evidence="4" id="KW-0328">Glycosyltransferase</keyword>
<evidence type="ECO:0000256" key="6">
    <source>
        <dbReference type="ARBA" id="ARBA00022805"/>
    </source>
</evidence>
<dbReference type="InterPro" id="IPR001296">
    <property type="entry name" value="Glyco_trans_1"/>
</dbReference>
<dbReference type="GO" id="GO:0009707">
    <property type="term" value="C:chloroplast outer membrane"/>
    <property type="evidence" value="ECO:0007669"/>
    <property type="project" value="UniProtKB-SubCell"/>
</dbReference>
<organism evidence="12 13">
    <name type="scientific">Ceratodon purpureus</name>
    <name type="common">Fire moss</name>
    <name type="synonym">Dicranum purpureum</name>
    <dbReference type="NCBI Taxonomy" id="3225"/>
    <lineage>
        <taxon>Eukaryota</taxon>
        <taxon>Viridiplantae</taxon>
        <taxon>Streptophyta</taxon>
        <taxon>Embryophyta</taxon>
        <taxon>Bryophyta</taxon>
        <taxon>Bryophytina</taxon>
        <taxon>Bryopsida</taxon>
        <taxon>Dicranidae</taxon>
        <taxon>Pseudoditrichales</taxon>
        <taxon>Ditrichaceae</taxon>
        <taxon>Ceratodon</taxon>
    </lineage>
</organism>
<proteinExistence type="inferred from homology"/>
<evidence type="ECO:0000256" key="7">
    <source>
        <dbReference type="ARBA" id="ARBA00023136"/>
    </source>
</evidence>
<keyword evidence="2" id="KW-0150">Chloroplast</keyword>
<evidence type="ECO:0000256" key="10">
    <source>
        <dbReference type="ARBA" id="ARBA00048651"/>
    </source>
</evidence>
<comment type="catalytic activity">
    <reaction evidence="10">
        <text>a 1,2-diacyl-3-O-(beta-D-galactosyl)-sn-glycerol + UDP-alpha-D-galactose = a 1,2-diacyl-3-O-[alpha-D-galactosyl-(1-&gt;6)-beta-D-galactosyl]-sn-glycerol + UDP + H(+)</text>
        <dbReference type="Rhea" id="RHEA:10520"/>
        <dbReference type="ChEBI" id="CHEBI:15378"/>
        <dbReference type="ChEBI" id="CHEBI:17615"/>
        <dbReference type="ChEBI" id="CHEBI:28396"/>
        <dbReference type="ChEBI" id="CHEBI:58223"/>
        <dbReference type="ChEBI" id="CHEBI:66914"/>
        <dbReference type="EC" id="2.4.1.241"/>
    </reaction>
</comment>
<dbReference type="PANTHER" id="PTHR46132">
    <property type="entry name" value="DIGALACTOSYLDIACYLGLYCEROL SYNTHASE 2, CHLOROPLASTIC"/>
    <property type="match status" value="1"/>
</dbReference>
<evidence type="ECO:0000256" key="9">
    <source>
        <dbReference type="ARBA" id="ARBA00024055"/>
    </source>
</evidence>
<comment type="subcellular location">
    <subcellularLocation>
        <location evidence="8">Plastid</location>
        <location evidence="8">Chloroplast outer membrane</location>
    </subcellularLocation>
</comment>
<dbReference type="InterPro" id="IPR044525">
    <property type="entry name" value="DGDG1/2"/>
</dbReference>
<name>A0A8T0IHP5_CERPU</name>
<evidence type="ECO:0000256" key="1">
    <source>
        <dbReference type="ARBA" id="ARBA00009481"/>
    </source>
</evidence>
<keyword evidence="13" id="KW-1185">Reference proteome</keyword>
<gene>
    <name evidence="12" type="ORF">KC19_3G126200</name>
</gene>
<evidence type="ECO:0000256" key="4">
    <source>
        <dbReference type="ARBA" id="ARBA00022676"/>
    </source>
</evidence>
<feature type="domain" description="Glycosyl transferase family 1" evidence="11">
    <location>
        <begin position="539"/>
        <end position="676"/>
    </location>
</feature>
<dbReference type="EMBL" id="CM026423">
    <property type="protein sequence ID" value="KAG0583314.1"/>
    <property type="molecule type" value="Genomic_DNA"/>
</dbReference>
<protein>
    <recommendedName>
        <fullName evidence="9">digalactosyldiacylglycerol synthase</fullName>
        <ecNumber evidence="9">2.4.1.241</ecNumber>
    </recommendedName>
</protein>
<dbReference type="CDD" id="cd01635">
    <property type="entry name" value="Glycosyltransferase_GTB-type"/>
    <property type="match status" value="1"/>
</dbReference>